<dbReference type="EMBL" id="JAKNHQ010000016">
    <property type="protein sequence ID" value="MCG4611471.1"/>
    <property type="molecule type" value="Genomic_DNA"/>
</dbReference>
<keyword evidence="3" id="KW-1185">Reference proteome</keyword>
<feature type="signal peptide" evidence="1">
    <location>
        <begin position="1"/>
        <end position="25"/>
    </location>
</feature>
<sequence>MTWEKTALPVLVCLGLLTLFCSCNSYPDDSLYQAILETDNNASPLVEHYYPAGIPRTVSEMPETAAVIVRGTFLDDAQGEITYLDEVLDLGRGAAPGERSVLSAQTTSTFEITKVIQGDLQVGDQIKISEPYYVDNQDSVETIKRSPGCSELYAPSEPGKEYLFFFDDPFDQGEEAGIYFPLWNEFGRYPVIYPLSWDALSIPSMTNEELSLGEGDASAYKDVYRQVVKKFMW</sequence>
<keyword evidence="1" id="KW-0732">Signal</keyword>
<evidence type="ECO:0000256" key="1">
    <source>
        <dbReference type="SAM" id="SignalP"/>
    </source>
</evidence>
<protein>
    <submittedName>
        <fullName evidence="2">Uncharacterized protein</fullName>
    </submittedName>
</protein>
<dbReference type="PROSITE" id="PS51257">
    <property type="entry name" value="PROKAR_LIPOPROTEIN"/>
    <property type="match status" value="1"/>
</dbReference>
<evidence type="ECO:0000313" key="2">
    <source>
        <dbReference type="EMBL" id="MCG4611471.1"/>
    </source>
</evidence>
<comment type="caution">
    <text evidence="2">The sequence shown here is derived from an EMBL/GenBank/DDBJ whole genome shotgun (WGS) entry which is preliminary data.</text>
</comment>
<name>A0ABS9MKY2_9FIRM</name>
<dbReference type="Proteomes" id="UP001298681">
    <property type="component" value="Unassembled WGS sequence"/>
</dbReference>
<evidence type="ECO:0000313" key="3">
    <source>
        <dbReference type="Proteomes" id="UP001298681"/>
    </source>
</evidence>
<feature type="chain" id="PRO_5046742580" evidence="1">
    <location>
        <begin position="26"/>
        <end position="233"/>
    </location>
</feature>
<reference evidence="2 3" key="1">
    <citation type="submission" date="2022-01" db="EMBL/GenBank/DDBJ databases">
        <title>Collection of gut derived symbiotic bacterial strains cultured from healthy donors.</title>
        <authorList>
            <person name="Lin H."/>
            <person name="Kohout C."/>
            <person name="Waligurski E."/>
            <person name="Pamer E.G."/>
        </authorList>
    </citation>
    <scope>NUCLEOTIDE SEQUENCE [LARGE SCALE GENOMIC DNA]</scope>
    <source>
        <strain evidence="2 3">DFI.7.58</strain>
    </source>
</reference>
<gene>
    <name evidence="2" type="ORF">L0P57_11090</name>
</gene>
<proteinExistence type="predicted"/>
<organism evidence="2 3">
    <name type="scientific">Anaeromassilibacillus senegalensis</name>
    <dbReference type="NCBI Taxonomy" id="1673717"/>
    <lineage>
        <taxon>Bacteria</taxon>
        <taxon>Bacillati</taxon>
        <taxon>Bacillota</taxon>
        <taxon>Clostridia</taxon>
        <taxon>Eubacteriales</taxon>
        <taxon>Acutalibacteraceae</taxon>
        <taxon>Anaeromassilibacillus</taxon>
    </lineage>
</organism>
<dbReference type="RefSeq" id="WP_237967031.1">
    <property type="nucleotide sequence ID" value="NZ_JAKNHQ010000016.1"/>
</dbReference>
<accession>A0ABS9MKY2</accession>